<feature type="transmembrane region" description="Helical" evidence="2">
    <location>
        <begin position="229"/>
        <end position="254"/>
    </location>
</feature>
<feature type="transmembrane region" description="Helical" evidence="2">
    <location>
        <begin position="19"/>
        <end position="37"/>
    </location>
</feature>
<feature type="transmembrane region" description="Helical" evidence="2">
    <location>
        <begin position="137"/>
        <end position="163"/>
    </location>
</feature>
<dbReference type="RefSeq" id="WP_075071891.1">
    <property type="nucleotide sequence ID" value="NZ_DF967972.1"/>
</dbReference>
<evidence type="ECO:0000313" key="4">
    <source>
        <dbReference type="Proteomes" id="UP000055060"/>
    </source>
</evidence>
<keyword evidence="2" id="KW-0812">Transmembrane</keyword>
<reference evidence="3" key="1">
    <citation type="submission" date="2015-07" db="EMBL/GenBank/DDBJ databases">
        <title>Draft Genome Sequences of Anaerolinea thermolimosa IMO-1, Bellilinea caldifistulae GOMI-1, Leptolinea tardivitalis YMTK-2, Levilinea saccharolytica KIBI-1,Longilinea arvoryzae KOME-1, Previously Described as Members of the Anaerolineaceae (Chloroflexi).</title>
        <authorList>
            <person name="Sekiguchi Y."/>
            <person name="Ohashi A."/>
            <person name="Matsuura N."/>
            <person name="Tourlousse M.D."/>
        </authorList>
    </citation>
    <scope>NUCLEOTIDE SEQUENCE [LARGE SCALE GENOMIC DNA]</scope>
    <source>
        <strain evidence="3">KOME-1</strain>
    </source>
</reference>
<keyword evidence="4" id="KW-1185">Reference proteome</keyword>
<feature type="region of interest" description="Disordered" evidence="1">
    <location>
        <begin position="309"/>
        <end position="342"/>
    </location>
</feature>
<proteinExistence type="predicted"/>
<keyword evidence="2" id="KW-1133">Transmembrane helix</keyword>
<evidence type="ECO:0000256" key="2">
    <source>
        <dbReference type="SAM" id="Phobius"/>
    </source>
</evidence>
<feature type="transmembrane region" description="Helical" evidence="2">
    <location>
        <begin position="266"/>
        <end position="299"/>
    </location>
</feature>
<protein>
    <submittedName>
        <fullName evidence="3">Uncharacterized protein</fullName>
    </submittedName>
</protein>
<sequence>MDFGEVLSRAWHIIWRHKILWIFGIFAGLVSQAGSGAGSRGGSRIQYTFDSGDFANGIVIPPEFQHIVDNIEHFFNTAPVWFWVVLGVSLFILGIAFWALSIIGRAGLVRGSVDADEDASLRFGSLFNRSLYYFGRLFLFDLLIFVCSLVVTVAVVLLIVVFGVATLGIGLLCLIPLLCLLVPLGWVLSIYLIQVQVALVAEDLGVWPAFARAWKVVTGRLGEMVVMGLILFIIRLAAGILLAIPFGMVFAPFISSLLTTGGITSAAVTAALVIGLVLLPFAILAEGILEAYVLGAWTLTFRRLTGKKAGNPAATEPVAPVAPAAPVPPEAPSAPVDLPPQA</sequence>
<dbReference type="OrthoDB" id="162189at2"/>
<organism evidence="3">
    <name type="scientific">Longilinea arvoryzae</name>
    <dbReference type="NCBI Taxonomy" id="360412"/>
    <lineage>
        <taxon>Bacteria</taxon>
        <taxon>Bacillati</taxon>
        <taxon>Chloroflexota</taxon>
        <taxon>Anaerolineae</taxon>
        <taxon>Anaerolineales</taxon>
        <taxon>Anaerolineaceae</taxon>
        <taxon>Longilinea</taxon>
    </lineage>
</organism>
<name>A0A0S7BFN8_9CHLR</name>
<gene>
    <name evidence="3" type="ORF">LARV_00204</name>
</gene>
<dbReference type="AlphaFoldDB" id="A0A0S7BFN8"/>
<evidence type="ECO:0000313" key="3">
    <source>
        <dbReference type="EMBL" id="GAP12469.1"/>
    </source>
</evidence>
<feature type="compositionally biased region" description="Pro residues" evidence="1">
    <location>
        <begin position="323"/>
        <end position="342"/>
    </location>
</feature>
<keyword evidence="2" id="KW-0472">Membrane</keyword>
<feature type="compositionally biased region" description="Low complexity" evidence="1">
    <location>
        <begin position="312"/>
        <end position="322"/>
    </location>
</feature>
<dbReference type="EMBL" id="DF967972">
    <property type="protein sequence ID" value="GAP12469.1"/>
    <property type="molecule type" value="Genomic_DNA"/>
</dbReference>
<dbReference type="Proteomes" id="UP000055060">
    <property type="component" value="Unassembled WGS sequence"/>
</dbReference>
<feature type="transmembrane region" description="Helical" evidence="2">
    <location>
        <begin position="169"/>
        <end position="193"/>
    </location>
</feature>
<accession>A0A0S7BFN8</accession>
<evidence type="ECO:0000256" key="1">
    <source>
        <dbReference type="SAM" id="MobiDB-lite"/>
    </source>
</evidence>
<feature type="transmembrane region" description="Helical" evidence="2">
    <location>
        <begin position="80"/>
        <end position="100"/>
    </location>
</feature>